<feature type="compositionally biased region" description="Pro residues" evidence="1">
    <location>
        <begin position="599"/>
        <end position="608"/>
    </location>
</feature>
<sequence length="717" mass="77839">MSTVPQGPIEARSLSSVTAIASNPPAYPRNPTHEKHEPLSLYIVRVPGSKDIFLSPLKPPTKSSVSAEAINASLYYLHVATPEDDTLLQEVEEERQEEAQLQKERLEQAGAGDPAQREFARLNNVRRKPVGGGGDPNPEPLVAPPQQGTTAPPVLPPRPTPIPQDETAPPALPPRPVPMPQVTAENVSFSGTPVTNIQPPLSNNVPGKAPVESGDQSAAPRRPLPPLPPGEESWTTTAGEDPSKRTSRWSAFAENLQNRGENWRGKYEAKYEALSAGRHSLDSPRPQFRPRSSYDRTGSPLGSPGQSPNRYRNAHSNPSSNDGFHITLIRRDPTSGTQWNVATISTPRMDRNTVDIEISTPGYNRFAGSNEMPSLSSLAANLPLGIGRLPNSTIPQSLPSEQPKEQPKEQPTGPRKFHRQLCVSKPYDDSVATDCSSGHIPENPSSSSKLKSGYYVFTSPWNGICTFTNSVNGRSLKCKHMIPTPGGFVPPNSESEAPPAVTVAELRFNTPFQAANLHSHAHHAAHKPHPNHLSPFTQSQIQSLPRPNDNQNDNALGPDGEPLRPSSSSNSYASAKRNSLSYLLNPNTYARPRAHTGPGAPPPLPVSPPADSRQSFHPSTLLRRTSLRAQRFARQSQLHPASQSRSHRSTSNSSGGDVDYDSDEDRLDLSLAREPAGGGLRGKSAKLGKLVIEDEGIKMLDLVVAACMAVWWRGYYY</sequence>
<organism evidence="2 3">
    <name type="scientific">Penicillium coprophilum</name>
    <dbReference type="NCBI Taxonomy" id="36646"/>
    <lineage>
        <taxon>Eukaryota</taxon>
        <taxon>Fungi</taxon>
        <taxon>Dikarya</taxon>
        <taxon>Ascomycota</taxon>
        <taxon>Pezizomycotina</taxon>
        <taxon>Eurotiomycetes</taxon>
        <taxon>Eurotiomycetidae</taxon>
        <taxon>Eurotiales</taxon>
        <taxon>Aspergillaceae</taxon>
        <taxon>Penicillium</taxon>
    </lineage>
</organism>
<feature type="compositionally biased region" description="Pro residues" evidence="1">
    <location>
        <begin position="153"/>
        <end position="162"/>
    </location>
</feature>
<proteinExistence type="predicted"/>
<reference evidence="3" key="1">
    <citation type="journal article" date="2017" name="Nat. Microbiol.">
        <title>Global analysis of biosynthetic gene clusters reveals vast potential of secondary metabolite production in Penicillium species.</title>
        <authorList>
            <person name="Nielsen J.C."/>
            <person name="Grijseels S."/>
            <person name="Prigent S."/>
            <person name="Ji B."/>
            <person name="Dainat J."/>
            <person name="Nielsen K.F."/>
            <person name="Frisvad J.C."/>
            <person name="Workman M."/>
            <person name="Nielsen J."/>
        </authorList>
    </citation>
    <scope>NUCLEOTIDE SEQUENCE [LARGE SCALE GENOMIC DNA]</scope>
    <source>
        <strain evidence="3">IBT 31321</strain>
    </source>
</reference>
<accession>A0A1V6UZG6</accession>
<feature type="region of interest" description="Disordered" evidence="1">
    <location>
        <begin position="1"/>
        <end position="36"/>
    </location>
</feature>
<protein>
    <submittedName>
        <fullName evidence="2">Uncharacterized protein</fullName>
    </submittedName>
</protein>
<dbReference type="Proteomes" id="UP000191500">
    <property type="component" value="Unassembled WGS sequence"/>
</dbReference>
<feature type="compositionally biased region" description="Low complexity" evidence="1">
    <location>
        <begin position="566"/>
        <end position="575"/>
    </location>
</feature>
<feature type="region of interest" description="Disordered" evidence="1">
    <location>
        <begin position="518"/>
        <end position="575"/>
    </location>
</feature>
<keyword evidence="3" id="KW-1185">Reference proteome</keyword>
<feature type="region of interest" description="Disordered" evidence="1">
    <location>
        <begin position="631"/>
        <end position="663"/>
    </location>
</feature>
<feature type="compositionally biased region" description="Basic and acidic residues" evidence="1">
    <location>
        <begin position="97"/>
        <end position="107"/>
    </location>
</feature>
<feature type="compositionally biased region" description="Basic and acidic residues" evidence="1">
    <location>
        <begin position="261"/>
        <end position="271"/>
    </location>
</feature>
<comment type="caution">
    <text evidence="2">The sequence shown here is derived from an EMBL/GenBank/DDBJ whole genome shotgun (WGS) entry which is preliminary data.</text>
</comment>
<evidence type="ECO:0000313" key="3">
    <source>
        <dbReference type="Proteomes" id="UP000191500"/>
    </source>
</evidence>
<feature type="compositionally biased region" description="Polar residues" evidence="1">
    <location>
        <begin position="304"/>
        <end position="322"/>
    </location>
</feature>
<name>A0A1V6UZG6_9EURO</name>
<feature type="region of interest" description="Disordered" evidence="1">
    <location>
        <begin position="588"/>
        <end position="617"/>
    </location>
</feature>
<feature type="compositionally biased region" description="Polar residues" evidence="1">
    <location>
        <begin position="390"/>
        <end position="400"/>
    </location>
</feature>
<evidence type="ECO:0000256" key="1">
    <source>
        <dbReference type="SAM" id="MobiDB-lite"/>
    </source>
</evidence>
<feature type="compositionally biased region" description="Polar residues" evidence="1">
    <location>
        <begin position="183"/>
        <end position="205"/>
    </location>
</feature>
<feature type="compositionally biased region" description="Basic residues" evidence="1">
    <location>
        <begin position="519"/>
        <end position="530"/>
    </location>
</feature>
<feature type="region of interest" description="Disordered" evidence="1">
    <location>
        <begin position="390"/>
        <end position="417"/>
    </location>
</feature>
<dbReference type="AlphaFoldDB" id="A0A1V6UZG6"/>
<gene>
    <name evidence="2" type="ORF">PENCOP_c003G00576</name>
</gene>
<feature type="compositionally biased region" description="Pro residues" evidence="1">
    <location>
        <begin position="170"/>
        <end position="179"/>
    </location>
</feature>
<feature type="region of interest" description="Disordered" evidence="1">
    <location>
        <begin position="94"/>
        <end position="331"/>
    </location>
</feature>
<dbReference type="STRING" id="36646.A0A1V6UZG6"/>
<dbReference type="EMBL" id="MDDG01000003">
    <property type="protein sequence ID" value="OQE43629.1"/>
    <property type="molecule type" value="Genomic_DNA"/>
</dbReference>
<feature type="compositionally biased region" description="Polar residues" evidence="1">
    <location>
        <begin position="534"/>
        <end position="554"/>
    </location>
</feature>
<evidence type="ECO:0000313" key="2">
    <source>
        <dbReference type="EMBL" id="OQE43629.1"/>
    </source>
</evidence>